<dbReference type="UniPathway" id="UPA00241">
    <property type="reaction ID" value="UER00356"/>
</dbReference>
<dbReference type="Pfam" id="PF01121">
    <property type="entry name" value="CoaE"/>
    <property type="match status" value="1"/>
</dbReference>
<dbReference type="CDD" id="cd02022">
    <property type="entry name" value="DPCK"/>
    <property type="match status" value="1"/>
</dbReference>
<dbReference type="EMBL" id="FRBR01000006">
    <property type="protein sequence ID" value="SHL86004.1"/>
    <property type="molecule type" value="Genomic_DNA"/>
</dbReference>
<dbReference type="Proteomes" id="UP000183974">
    <property type="component" value="Unassembled WGS sequence"/>
</dbReference>
<proteinExistence type="inferred from homology"/>
<keyword evidence="5" id="KW-0963">Cytoplasm</keyword>
<dbReference type="GO" id="GO:0005524">
    <property type="term" value="F:ATP binding"/>
    <property type="evidence" value="ECO:0007669"/>
    <property type="project" value="UniProtKB-UniRule"/>
</dbReference>
<evidence type="ECO:0000256" key="5">
    <source>
        <dbReference type="HAMAP-Rule" id="MF_00376"/>
    </source>
</evidence>
<dbReference type="GO" id="GO:0005737">
    <property type="term" value="C:cytoplasm"/>
    <property type="evidence" value="ECO:0007669"/>
    <property type="project" value="UniProtKB-SubCell"/>
</dbReference>
<dbReference type="RefSeq" id="WP_073035078.1">
    <property type="nucleotide sequence ID" value="NZ_BMLR01000006.1"/>
</dbReference>
<keyword evidence="5" id="KW-0808">Transferase</keyword>
<comment type="function">
    <text evidence="5">Catalyzes the phosphorylation of the 3'-hydroxyl group of dephosphocoenzyme A to form coenzyme A.</text>
</comment>
<dbReference type="PROSITE" id="PS51219">
    <property type="entry name" value="DPCK"/>
    <property type="match status" value="1"/>
</dbReference>
<dbReference type="NCBIfam" id="TIGR00152">
    <property type="entry name" value="dephospho-CoA kinase"/>
    <property type="match status" value="1"/>
</dbReference>
<sequence>MSFLLGLTGSIGMGKSTTARMFAEEGCALWDADAAVHRLYAKGGAAVGPIREVFPEAVIDDAVSRDRLKMIIAQDETALARIEKIVHPLVARDRADFIHESTADIVVLDIPLLFETGGDKGMNAVACVTVSPELQRERVLARGTMSEAQFETIRAKQMPNDEKCRRADFVIETDTLEHAGQQVQDVVRQIRDRLKHA</sequence>
<protein>
    <recommendedName>
        <fullName evidence="5 6">Dephospho-CoA kinase</fullName>
        <ecNumber evidence="5 6">2.7.1.24</ecNumber>
    </recommendedName>
    <alternativeName>
        <fullName evidence="5">Dephosphocoenzyme A kinase</fullName>
    </alternativeName>
</protein>
<comment type="catalytic activity">
    <reaction evidence="5">
        <text>3'-dephospho-CoA + ATP = ADP + CoA + H(+)</text>
        <dbReference type="Rhea" id="RHEA:18245"/>
        <dbReference type="ChEBI" id="CHEBI:15378"/>
        <dbReference type="ChEBI" id="CHEBI:30616"/>
        <dbReference type="ChEBI" id="CHEBI:57287"/>
        <dbReference type="ChEBI" id="CHEBI:57328"/>
        <dbReference type="ChEBI" id="CHEBI:456216"/>
        <dbReference type="EC" id="2.7.1.24"/>
    </reaction>
</comment>
<gene>
    <name evidence="5" type="primary">coaE</name>
    <name evidence="7" type="ORF">SAMN05444398_106161</name>
</gene>
<comment type="pathway">
    <text evidence="5">Cofactor biosynthesis; coenzyme A biosynthesis; CoA from (R)-pantothenate: step 5/5.</text>
</comment>
<evidence type="ECO:0000313" key="7">
    <source>
        <dbReference type="EMBL" id="SHL86004.1"/>
    </source>
</evidence>
<keyword evidence="4 5" id="KW-0173">Coenzyme A biosynthesis</keyword>
<evidence type="ECO:0000256" key="6">
    <source>
        <dbReference type="NCBIfam" id="TIGR00152"/>
    </source>
</evidence>
<keyword evidence="8" id="KW-1185">Reference proteome</keyword>
<evidence type="ECO:0000256" key="2">
    <source>
        <dbReference type="ARBA" id="ARBA00022741"/>
    </source>
</evidence>
<comment type="subcellular location">
    <subcellularLocation>
        <location evidence="5">Cytoplasm</location>
    </subcellularLocation>
</comment>
<dbReference type="AlphaFoldDB" id="A0A1M7E2Q1"/>
<dbReference type="EC" id="2.7.1.24" evidence="5 6"/>
<feature type="binding site" evidence="5">
    <location>
        <begin position="12"/>
        <end position="17"/>
    </location>
    <ligand>
        <name>ATP</name>
        <dbReference type="ChEBI" id="CHEBI:30616"/>
    </ligand>
</feature>
<dbReference type="PANTHER" id="PTHR10695:SF46">
    <property type="entry name" value="BIFUNCTIONAL COENZYME A SYNTHASE-RELATED"/>
    <property type="match status" value="1"/>
</dbReference>
<evidence type="ECO:0000256" key="3">
    <source>
        <dbReference type="ARBA" id="ARBA00022840"/>
    </source>
</evidence>
<dbReference type="OrthoDB" id="9812943at2"/>
<dbReference type="HAMAP" id="MF_00376">
    <property type="entry name" value="Dephospho_CoA_kinase"/>
    <property type="match status" value="1"/>
</dbReference>
<keyword evidence="5 7" id="KW-0418">Kinase</keyword>
<dbReference type="SUPFAM" id="SSF52540">
    <property type="entry name" value="P-loop containing nucleoside triphosphate hydrolases"/>
    <property type="match status" value="1"/>
</dbReference>
<reference evidence="7 8" key="1">
    <citation type="submission" date="2016-11" db="EMBL/GenBank/DDBJ databases">
        <authorList>
            <person name="Jaros S."/>
            <person name="Januszkiewicz K."/>
            <person name="Wedrychowicz H."/>
        </authorList>
    </citation>
    <scope>NUCLEOTIDE SEQUENCE [LARGE SCALE GENOMIC DNA]</scope>
    <source>
        <strain evidence="7 8">DSM 29589</strain>
    </source>
</reference>
<organism evidence="7 8">
    <name type="scientific">Roseovarius pacificus</name>
    <dbReference type="NCBI Taxonomy" id="337701"/>
    <lineage>
        <taxon>Bacteria</taxon>
        <taxon>Pseudomonadati</taxon>
        <taxon>Pseudomonadota</taxon>
        <taxon>Alphaproteobacteria</taxon>
        <taxon>Rhodobacterales</taxon>
        <taxon>Roseobacteraceae</taxon>
        <taxon>Roseovarius</taxon>
    </lineage>
</organism>
<keyword evidence="3 5" id="KW-0067">ATP-binding</keyword>
<comment type="similarity">
    <text evidence="1 5">Belongs to the CoaE family.</text>
</comment>
<evidence type="ECO:0000256" key="4">
    <source>
        <dbReference type="ARBA" id="ARBA00022993"/>
    </source>
</evidence>
<name>A0A1M7E2Q1_9RHOB</name>
<dbReference type="GO" id="GO:0004140">
    <property type="term" value="F:dephospho-CoA kinase activity"/>
    <property type="evidence" value="ECO:0007669"/>
    <property type="project" value="UniProtKB-UniRule"/>
</dbReference>
<dbReference type="STRING" id="337701.SAMN05444398_106161"/>
<dbReference type="InterPro" id="IPR027417">
    <property type="entry name" value="P-loop_NTPase"/>
</dbReference>
<keyword evidence="2 5" id="KW-0547">Nucleotide-binding</keyword>
<evidence type="ECO:0000313" key="8">
    <source>
        <dbReference type="Proteomes" id="UP000183974"/>
    </source>
</evidence>
<dbReference type="Gene3D" id="3.40.50.300">
    <property type="entry name" value="P-loop containing nucleotide triphosphate hydrolases"/>
    <property type="match status" value="1"/>
</dbReference>
<dbReference type="GO" id="GO:0015937">
    <property type="term" value="P:coenzyme A biosynthetic process"/>
    <property type="evidence" value="ECO:0007669"/>
    <property type="project" value="UniProtKB-UniRule"/>
</dbReference>
<dbReference type="PANTHER" id="PTHR10695">
    <property type="entry name" value="DEPHOSPHO-COA KINASE-RELATED"/>
    <property type="match status" value="1"/>
</dbReference>
<dbReference type="InterPro" id="IPR001977">
    <property type="entry name" value="Depp_CoAkinase"/>
</dbReference>
<evidence type="ECO:0000256" key="1">
    <source>
        <dbReference type="ARBA" id="ARBA00009018"/>
    </source>
</evidence>
<accession>A0A1M7E2Q1</accession>